<keyword evidence="8 10" id="KW-0811">Translocation</keyword>
<accession>A0A1I5I9M0</accession>
<evidence type="ECO:0000256" key="9">
    <source>
        <dbReference type="ARBA" id="ARBA00023136"/>
    </source>
</evidence>
<keyword evidence="15" id="KW-1185">Reference proteome</keyword>
<dbReference type="AlphaFoldDB" id="A0A1I5I9M0"/>
<dbReference type="InterPro" id="IPR054384">
    <property type="entry name" value="SecDF_P1_head"/>
</dbReference>
<evidence type="ECO:0000259" key="13">
    <source>
        <dbReference type="Pfam" id="PF22599"/>
    </source>
</evidence>
<proteinExistence type="inferred from homology"/>
<dbReference type="SUPFAM" id="SSF82866">
    <property type="entry name" value="Multidrug efflux transporter AcrB transmembrane domain"/>
    <property type="match status" value="1"/>
</dbReference>
<dbReference type="InterPro" id="IPR022646">
    <property type="entry name" value="SecD/SecF_CS"/>
</dbReference>
<dbReference type="HAMAP" id="MF_01463_B">
    <property type="entry name" value="SecD_B"/>
    <property type="match status" value="1"/>
</dbReference>
<feature type="domain" description="Protein export membrane protein SecD/SecF C-terminal" evidence="11">
    <location>
        <begin position="362"/>
        <end position="534"/>
    </location>
</feature>
<dbReference type="InterPro" id="IPR048631">
    <property type="entry name" value="SecD_1st"/>
</dbReference>
<dbReference type="GO" id="GO:0065002">
    <property type="term" value="P:intracellular protein transmembrane transport"/>
    <property type="evidence" value="ECO:0007669"/>
    <property type="project" value="UniProtKB-UniRule"/>
</dbReference>
<dbReference type="Proteomes" id="UP000199236">
    <property type="component" value="Unassembled WGS sequence"/>
</dbReference>
<keyword evidence="3 10" id="KW-1003">Cell membrane</keyword>
<evidence type="ECO:0000256" key="1">
    <source>
        <dbReference type="ARBA" id="ARBA00004651"/>
    </source>
</evidence>
<evidence type="ECO:0000259" key="12">
    <source>
        <dbReference type="Pfam" id="PF21760"/>
    </source>
</evidence>
<comment type="function">
    <text evidence="10">Part of the Sec protein translocase complex. Interacts with the SecYEG preprotein conducting channel. SecDF uses the proton motive force (PMF) to complete protein translocation after the ATP-dependent function of SecA.</text>
</comment>
<dbReference type="GO" id="GO:0005886">
    <property type="term" value="C:plasma membrane"/>
    <property type="evidence" value="ECO:0007669"/>
    <property type="project" value="UniProtKB-SubCell"/>
</dbReference>
<keyword evidence="9 10" id="KW-0472">Membrane</keyword>
<feature type="transmembrane region" description="Helical" evidence="10">
    <location>
        <begin position="435"/>
        <end position="454"/>
    </location>
</feature>
<comment type="caution">
    <text evidence="10">Lacks conserved residue(s) required for the propagation of feature annotation.</text>
</comment>
<dbReference type="NCBIfam" id="TIGR00916">
    <property type="entry name" value="2A0604s01"/>
    <property type="match status" value="1"/>
</dbReference>
<evidence type="ECO:0000256" key="6">
    <source>
        <dbReference type="ARBA" id="ARBA00022927"/>
    </source>
</evidence>
<dbReference type="FunFam" id="1.20.1640.10:FF:000004">
    <property type="entry name" value="Protein translocase subunit SecD"/>
    <property type="match status" value="1"/>
</dbReference>
<keyword evidence="7 10" id="KW-1133">Transmembrane helix</keyword>
<feature type="transmembrane region" description="Helical" evidence="10">
    <location>
        <begin position="475"/>
        <end position="500"/>
    </location>
</feature>
<feature type="domain" description="SecDF P1 head subdomain" evidence="13">
    <location>
        <begin position="255"/>
        <end position="361"/>
    </location>
</feature>
<evidence type="ECO:0000256" key="5">
    <source>
        <dbReference type="ARBA" id="ARBA00022692"/>
    </source>
</evidence>
<evidence type="ECO:0000313" key="15">
    <source>
        <dbReference type="Proteomes" id="UP000199236"/>
    </source>
</evidence>
<dbReference type="InterPro" id="IPR055344">
    <property type="entry name" value="SecD_SecF_C_bact"/>
</dbReference>
<feature type="transmembrane region" description="Helical" evidence="10">
    <location>
        <begin position="385"/>
        <end position="404"/>
    </location>
</feature>
<evidence type="ECO:0000256" key="8">
    <source>
        <dbReference type="ARBA" id="ARBA00023010"/>
    </source>
</evidence>
<evidence type="ECO:0000259" key="11">
    <source>
        <dbReference type="Pfam" id="PF02355"/>
    </source>
</evidence>
<dbReference type="InterPro" id="IPR048634">
    <property type="entry name" value="SecD_SecF_C"/>
</dbReference>
<feature type="domain" description="Protein translocase subunit SecDF P1" evidence="12">
    <location>
        <begin position="164"/>
        <end position="222"/>
    </location>
</feature>
<comment type="similarity">
    <text evidence="10">Belongs to the SecD/SecF family. SecD subfamily.</text>
</comment>
<dbReference type="Gene3D" id="1.20.1640.10">
    <property type="entry name" value="Multidrug efflux transporter AcrB transmembrane domain"/>
    <property type="match status" value="1"/>
</dbReference>
<dbReference type="Pfam" id="PF21760">
    <property type="entry name" value="SecD_1st"/>
    <property type="match status" value="1"/>
</dbReference>
<dbReference type="Pfam" id="PF07549">
    <property type="entry name" value="Sec_GG"/>
    <property type="match status" value="1"/>
</dbReference>
<keyword evidence="6 10" id="KW-0653">Protein transport</keyword>
<evidence type="ECO:0000256" key="7">
    <source>
        <dbReference type="ARBA" id="ARBA00022989"/>
    </source>
</evidence>
<dbReference type="GO" id="GO:0015450">
    <property type="term" value="F:protein-transporting ATPase activity"/>
    <property type="evidence" value="ECO:0007669"/>
    <property type="project" value="InterPro"/>
</dbReference>
<dbReference type="Pfam" id="PF02355">
    <property type="entry name" value="SecD_SecF_C"/>
    <property type="match status" value="1"/>
</dbReference>
<evidence type="ECO:0000313" key="14">
    <source>
        <dbReference type="EMBL" id="SFO57272.1"/>
    </source>
</evidence>
<dbReference type="EMBL" id="FOVR01000008">
    <property type="protein sequence ID" value="SFO57272.1"/>
    <property type="molecule type" value="Genomic_DNA"/>
</dbReference>
<evidence type="ECO:0000256" key="10">
    <source>
        <dbReference type="HAMAP-Rule" id="MF_01463"/>
    </source>
</evidence>
<dbReference type="STRING" id="655353.SAMN04488056_108136"/>
<dbReference type="GO" id="GO:0006605">
    <property type="term" value="P:protein targeting"/>
    <property type="evidence" value="ECO:0007669"/>
    <property type="project" value="UniProtKB-UniRule"/>
</dbReference>
<dbReference type="InterPro" id="IPR022813">
    <property type="entry name" value="SecD/SecF_arch_bac"/>
</dbReference>
<sequence>MLHFARWKVTLVLLVVIVGLLFSIPNLFSDQELQDDYPSWLPNSKIVLGLDLQGGAHILMQVEKEGIIEDRLEILRGDVRSALREDKIGYTGLAARDGAVQVRIRDITQLDAAREKLQDLVQPVSTSLLTGGGAMETSLEVNDDGLMRLVLTEEGITSRVSNAVAQSVEVIRRRVDELGTTEPSIQREGEDRILVQVPGLQDPDRLKDILETTANLSFRMVDTSMAPETALQTRPPLDSEILYEADDPQNPTAQENRVPYLVKKRVLISGDELDDAQPTFDSRTNEPVVSFRFNTSGAKKFARVTEQNVGLPFAIVLDDEVISAPSIREPIRGGSGIISGSFTAESANDLAVLMRAGALPAKLTIVEERTVGPGLGADSIAAGEIAGIVGAFAVVIFMIIAYGLFGIFANIALAVNVCLLLGVLSFLGATLTLPGIAGIVLTVGMAVDANVLIFERIREENNYGRSTIAAIDAGYSRALGTILDANITTFIAAVILFSLGSGPVRGFAITLAVGIVTTVFSAFTFNRLIVATWIKYRRPSNLPI</sequence>
<reference evidence="14 15" key="1">
    <citation type="submission" date="2016-10" db="EMBL/GenBank/DDBJ databases">
        <authorList>
            <person name="de Groot N.N."/>
        </authorList>
    </citation>
    <scope>NUCLEOTIDE SEQUENCE [LARGE SCALE GENOMIC DNA]</scope>
    <source>
        <strain evidence="14 15">CGMCC 1.9157</strain>
    </source>
</reference>
<dbReference type="FunFam" id="3.30.1360.200:FF:000002">
    <property type="entry name" value="Preprotein translocase subunit SecD"/>
    <property type="match status" value="1"/>
</dbReference>
<evidence type="ECO:0000256" key="2">
    <source>
        <dbReference type="ARBA" id="ARBA00022448"/>
    </source>
</evidence>
<dbReference type="InterPro" id="IPR005791">
    <property type="entry name" value="SecD"/>
</dbReference>
<keyword evidence="2 10" id="KW-0813">Transport</keyword>
<keyword evidence="4" id="KW-0997">Cell inner membrane</keyword>
<feature type="transmembrane region" description="Helical" evidence="10">
    <location>
        <begin position="411"/>
        <end position="429"/>
    </location>
</feature>
<protein>
    <recommendedName>
        <fullName evidence="10">Protein translocase subunit SecD</fullName>
    </recommendedName>
</protein>
<keyword evidence="5 10" id="KW-0812">Transmembrane</keyword>
<comment type="subunit">
    <text evidence="10">Forms a complex with SecF. Part of the essential Sec protein translocation apparatus which comprises SecA, SecYEG and auxiliary proteins SecDF-YajC and YidC.</text>
</comment>
<dbReference type="PANTHER" id="PTHR30081">
    <property type="entry name" value="PROTEIN-EXPORT MEMBRANE PROTEIN SEC"/>
    <property type="match status" value="1"/>
</dbReference>
<feature type="transmembrane region" description="Helical" evidence="10">
    <location>
        <begin position="506"/>
        <end position="530"/>
    </location>
</feature>
<name>A0A1I5I9M0_9HYPH</name>
<evidence type="ECO:0000256" key="4">
    <source>
        <dbReference type="ARBA" id="ARBA00022519"/>
    </source>
</evidence>
<dbReference type="GO" id="GO:0043952">
    <property type="term" value="P:protein transport by the Sec complex"/>
    <property type="evidence" value="ECO:0007669"/>
    <property type="project" value="UniProtKB-UniRule"/>
</dbReference>
<dbReference type="NCBIfam" id="TIGR01129">
    <property type="entry name" value="secD"/>
    <property type="match status" value="1"/>
</dbReference>
<dbReference type="Gene3D" id="3.30.70.3400">
    <property type="match status" value="1"/>
</dbReference>
<dbReference type="RefSeq" id="WP_244544717.1">
    <property type="nucleotide sequence ID" value="NZ_FOVR01000008.1"/>
</dbReference>
<dbReference type="Gene3D" id="3.30.1360.200">
    <property type="match status" value="1"/>
</dbReference>
<gene>
    <name evidence="10" type="primary">secD</name>
    <name evidence="14" type="ORF">SAMN04488056_108136</name>
</gene>
<dbReference type="Pfam" id="PF22599">
    <property type="entry name" value="SecDF_P1_head"/>
    <property type="match status" value="1"/>
</dbReference>
<comment type="subcellular location">
    <subcellularLocation>
        <location evidence="1 10">Cell membrane</location>
        <topology evidence="1 10">Multi-pass membrane protein</topology>
    </subcellularLocation>
</comment>
<dbReference type="PANTHER" id="PTHR30081:SF1">
    <property type="entry name" value="PROTEIN TRANSLOCASE SUBUNIT SECD"/>
    <property type="match status" value="1"/>
</dbReference>
<organism evidence="14 15">
    <name type="scientific">Cohaesibacter marisflavi</name>
    <dbReference type="NCBI Taxonomy" id="655353"/>
    <lineage>
        <taxon>Bacteria</taxon>
        <taxon>Pseudomonadati</taxon>
        <taxon>Pseudomonadota</taxon>
        <taxon>Alphaproteobacteria</taxon>
        <taxon>Hyphomicrobiales</taxon>
        <taxon>Cohaesibacteraceae</taxon>
    </lineage>
</organism>
<evidence type="ECO:0000256" key="3">
    <source>
        <dbReference type="ARBA" id="ARBA00022475"/>
    </source>
</evidence>